<sequence length="450" mass="50663">MEYSGWNPIYSSDRTNAEKTYLSFRMETNSALYMNFLALGERRPPVPLRRRYRAFTFDRLSDEEILKNFRFRREDLPRLKRCLERPSVGLYIHGGTCPILQASRHQWQAGRPTQHSTGTFLAVVCELYRTAFSSTFGTLTDFYSGIISSALSTEPVKCANLALENNFLFSLNYPLLSCGALRIASAHRWDSTSTAGHVRDFRQADNCSKLGDPLNTPPSYTHHDYFRPVSTTVIPSSDIVALFLEEGYREDRSFLKENQKVSWLRDTEPVSGRMPYKGEKPFSQEAAVGPILRSSVSIDIDHCMERQDRLPCLGDMAHVRGGARPKTAVILSGSRPRITSSSLTEPIHFGSLKVASPSIYSTAGLMNSSSTVITRAEKMSHGTVRKAGVAGFEDGDSTSELKIRKCLSGNVFILSLLRSDEHKTYMETNWSMRGDYGSLVFFCWSMRPML</sequence>
<protein>
    <submittedName>
        <fullName evidence="1">Uncharacterized protein</fullName>
    </submittedName>
</protein>
<dbReference type="AlphaFoldDB" id="A0A6H5FZG3"/>
<proteinExistence type="predicted"/>
<name>A0A6H5FZG3_9HEMI</name>
<gene>
    <name evidence="1" type="ORF">NTEN_LOCUS1746</name>
</gene>
<organism evidence="1 2">
    <name type="scientific">Nesidiocoris tenuis</name>
    <dbReference type="NCBI Taxonomy" id="355587"/>
    <lineage>
        <taxon>Eukaryota</taxon>
        <taxon>Metazoa</taxon>
        <taxon>Ecdysozoa</taxon>
        <taxon>Arthropoda</taxon>
        <taxon>Hexapoda</taxon>
        <taxon>Insecta</taxon>
        <taxon>Pterygota</taxon>
        <taxon>Neoptera</taxon>
        <taxon>Paraneoptera</taxon>
        <taxon>Hemiptera</taxon>
        <taxon>Heteroptera</taxon>
        <taxon>Panheteroptera</taxon>
        <taxon>Cimicomorpha</taxon>
        <taxon>Miridae</taxon>
        <taxon>Dicyphina</taxon>
        <taxon>Nesidiocoris</taxon>
    </lineage>
</organism>
<reference evidence="1 2" key="1">
    <citation type="submission" date="2020-02" db="EMBL/GenBank/DDBJ databases">
        <authorList>
            <person name="Ferguson B K."/>
        </authorList>
    </citation>
    <scope>NUCLEOTIDE SEQUENCE [LARGE SCALE GENOMIC DNA]</scope>
</reference>
<dbReference type="Proteomes" id="UP000479000">
    <property type="component" value="Unassembled WGS sequence"/>
</dbReference>
<accession>A0A6H5FZG3</accession>
<keyword evidence="2" id="KW-1185">Reference proteome</keyword>
<dbReference type="EMBL" id="CADCXU010002827">
    <property type="protein sequence ID" value="CAA9994930.1"/>
    <property type="molecule type" value="Genomic_DNA"/>
</dbReference>
<evidence type="ECO:0000313" key="1">
    <source>
        <dbReference type="EMBL" id="CAA9994930.1"/>
    </source>
</evidence>
<evidence type="ECO:0000313" key="2">
    <source>
        <dbReference type="Proteomes" id="UP000479000"/>
    </source>
</evidence>